<sequence length="92" mass="10394">MKDHTLIMNASNFSYSSKDMNSSYQTSSWTVYKFMYEYVLPIIVFVGLVGNLTSIYLILYDKQMRKVSSSVFSNVRAGGGYGDAYKPITGMD</sequence>
<reference evidence="2" key="1">
    <citation type="journal article" date="2019" name="bioRxiv">
        <title>The Genome of the Zebra Mussel, Dreissena polymorpha: A Resource for Invasive Species Research.</title>
        <authorList>
            <person name="McCartney M.A."/>
            <person name="Auch B."/>
            <person name="Kono T."/>
            <person name="Mallez S."/>
            <person name="Zhang Y."/>
            <person name="Obille A."/>
            <person name="Becker A."/>
            <person name="Abrahante J.E."/>
            <person name="Garbe J."/>
            <person name="Badalamenti J.P."/>
            <person name="Herman A."/>
            <person name="Mangelson H."/>
            <person name="Liachko I."/>
            <person name="Sullivan S."/>
            <person name="Sone E.D."/>
            <person name="Koren S."/>
            <person name="Silverstein K.A.T."/>
            <person name="Beckman K.B."/>
            <person name="Gohl D.M."/>
        </authorList>
    </citation>
    <scope>NUCLEOTIDE SEQUENCE</scope>
    <source>
        <strain evidence="2">Duluth1</strain>
        <tissue evidence="2">Whole animal</tissue>
    </source>
</reference>
<dbReference type="SUPFAM" id="SSF81321">
    <property type="entry name" value="Family A G protein-coupled receptor-like"/>
    <property type="match status" value="1"/>
</dbReference>
<evidence type="ECO:0000313" key="2">
    <source>
        <dbReference type="EMBL" id="KAH3691072.1"/>
    </source>
</evidence>
<feature type="transmembrane region" description="Helical" evidence="1">
    <location>
        <begin position="38"/>
        <end position="59"/>
    </location>
</feature>
<dbReference type="EMBL" id="JAIWYP010000045">
    <property type="protein sequence ID" value="KAH3691072.1"/>
    <property type="molecule type" value="Genomic_DNA"/>
</dbReference>
<evidence type="ECO:0000313" key="3">
    <source>
        <dbReference type="Proteomes" id="UP000828390"/>
    </source>
</evidence>
<keyword evidence="1" id="KW-0472">Membrane</keyword>
<reference evidence="2" key="2">
    <citation type="submission" date="2020-11" db="EMBL/GenBank/DDBJ databases">
        <authorList>
            <person name="McCartney M.A."/>
            <person name="Auch B."/>
            <person name="Kono T."/>
            <person name="Mallez S."/>
            <person name="Becker A."/>
            <person name="Gohl D.M."/>
            <person name="Silverstein K.A.T."/>
            <person name="Koren S."/>
            <person name="Bechman K.B."/>
            <person name="Herman A."/>
            <person name="Abrahante J.E."/>
            <person name="Garbe J."/>
        </authorList>
    </citation>
    <scope>NUCLEOTIDE SEQUENCE</scope>
    <source>
        <strain evidence="2">Duluth1</strain>
        <tissue evidence="2">Whole animal</tissue>
    </source>
</reference>
<dbReference type="Gene3D" id="1.20.1070.10">
    <property type="entry name" value="Rhodopsin 7-helix transmembrane proteins"/>
    <property type="match status" value="1"/>
</dbReference>
<name>A0A9D4B6H5_DREPO</name>
<proteinExistence type="predicted"/>
<protein>
    <submittedName>
        <fullName evidence="2">Uncharacterized protein</fullName>
    </submittedName>
</protein>
<dbReference type="Proteomes" id="UP000828390">
    <property type="component" value="Unassembled WGS sequence"/>
</dbReference>
<dbReference type="AlphaFoldDB" id="A0A9D4B6H5"/>
<accession>A0A9D4B6H5</accession>
<evidence type="ECO:0000256" key="1">
    <source>
        <dbReference type="SAM" id="Phobius"/>
    </source>
</evidence>
<organism evidence="2 3">
    <name type="scientific">Dreissena polymorpha</name>
    <name type="common">Zebra mussel</name>
    <name type="synonym">Mytilus polymorpha</name>
    <dbReference type="NCBI Taxonomy" id="45954"/>
    <lineage>
        <taxon>Eukaryota</taxon>
        <taxon>Metazoa</taxon>
        <taxon>Spiralia</taxon>
        <taxon>Lophotrochozoa</taxon>
        <taxon>Mollusca</taxon>
        <taxon>Bivalvia</taxon>
        <taxon>Autobranchia</taxon>
        <taxon>Heteroconchia</taxon>
        <taxon>Euheterodonta</taxon>
        <taxon>Imparidentia</taxon>
        <taxon>Neoheterodontei</taxon>
        <taxon>Myida</taxon>
        <taxon>Dreissenoidea</taxon>
        <taxon>Dreissenidae</taxon>
        <taxon>Dreissena</taxon>
    </lineage>
</organism>
<keyword evidence="3" id="KW-1185">Reference proteome</keyword>
<gene>
    <name evidence="2" type="ORF">DPMN_191747</name>
</gene>
<keyword evidence="1" id="KW-1133">Transmembrane helix</keyword>
<keyword evidence="1" id="KW-0812">Transmembrane</keyword>
<comment type="caution">
    <text evidence="2">The sequence shown here is derived from an EMBL/GenBank/DDBJ whole genome shotgun (WGS) entry which is preliminary data.</text>
</comment>